<keyword evidence="5" id="KW-0479">Metal-binding</keyword>
<keyword evidence="4" id="KW-0540">Nuclease</keyword>
<dbReference type="OrthoDB" id="2668416at2759"/>
<evidence type="ECO:0000259" key="8">
    <source>
        <dbReference type="Pfam" id="PF13359"/>
    </source>
</evidence>
<proteinExistence type="inferred from homology"/>
<evidence type="ECO:0000256" key="3">
    <source>
        <dbReference type="ARBA" id="ARBA00006958"/>
    </source>
</evidence>
<comment type="similarity">
    <text evidence="3">Belongs to the HARBI1 family.</text>
</comment>
<dbReference type="GO" id="GO:0004518">
    <property type="term" value="F:nuclease activity"/>
    <property type="evidence" value="ECO:0007669"/>
    <property type="project" value="UniProtKB-KW"/>
</dbReference>
<dbReference type="GO" id="GO:0005634">
    <property type="term" value="C:nucleus"/>
    <property type="evidence" value="ECO:0007669"/>
    <property type="project" value="UniProtKB-SubCell"/>
</dbReference>
<comment type="subcellular location">
    <subcellularLocation>
        <location evidence="2">Nucleus</location>
    </subcellularLocation>
</comment>
<accession>A0A6S7HGZ1</accession>
<comment type="cofactor">
    <cofactor evidence="1">
        <name>a divalent metal cation</name>
        <dbReference type="ChEBI" id="CHEBI:60240"/>
    </cofactor>
</comment>
<dbReference type="InterPro" id="IPR045249">
    <property type="entry name" value="HARBI1-like"/>
</dbReference>
<dbReference type="GO" id="GO:0016787">
    <property type="term" value="F:hydrolase activity"/>
    <property type="evidence" value="ECO:0007669"/>
    <property type="project" value="UniProtKB-KW"/>
</dbReference>
<gene>
    <name evidence="10" type="ORF">PACLA_8A043489</name>
</gene>
<evidence type="ECO:0000313" key="11">
    <source>
        <dbReference type="Proteomes" id="UP001152795"/>
    </source>
</evidence>
<evidence type="ECO:0000256" key="1">
    <source>
        <dbReference type="ARBA" id="ARBA00001968"/>
    </source>
</evidence>
<evidence type="ECO:0000313" key="10">
    <source>
        <dbReference type="EMBL" id="CAB4005235.1"/>
    </source>
</evidence>
<evidence type="ECO:0000256" key="5">
    <source>
        <dbReference type="ARBA" id="ARBA00022723"/>
    </source>
</evidence>
<feature type="domain" description="DDE Tnp4" evidence="8">
    <location>
        <begin position="165"/>
        <end position="269"/>
    </location>
</feature>
<dbReference type="PANTHER" id="PTHR22930">
    <property type="match status" value="1"/>
</dbReference>
<evidence type="ECO:0000256" key="6">
    <source>
        <dbReference type="ARBA" id="ARBA00022801"/>
    </source>
</evidence>
<keyword evidence="11" id="KW-1185">Reference proteome</keyword>
<dbReference type="Proteomes" id="UP001152795">
    <property type="component" value="Unassembled WGS sequence"/>
</dbReference>
<reference evidence="10" key="1">
    <citation type="submission" date="2020-04" db="EMBL/GenBank/DDBJ databases">
        <authorList>
            <person name="Alioto T."/>
            <person name="Alioto T."/>
            <person name="Gomez Garrido J."/>
        </authorList>
    </citation>
    <scope>NUCLEOTIDE SEQUENCE</scope>
    <source>
        <strain evidence="10">A484AB</strain>
    </source>
</reference>
<dbReference type="Pfam" id="PF13359">
    <property type="entry name" value="DDE_Tnp_4"/>
    <property type="match status" value="1"/>
</dbReference>
<keyword evidence="6" id="KW-0378">Hydrolase</keyword>
<comment type="caution">
    <text evidence="10">The sequence shown here is derived from an EMBL/GenBank/DDBJ whole genome shotgun (WGS) entry which is preliminary data.</text>
</comment>
<dbReference type="InterPro" id="IPR027806">
    <property type="entry name" value="HARBI1_dom"/>
</dbReference>
<feature type="domain" description="DUF8040" evidence="9">
    <location>
        <begin position="60"/>
        <end position="134"/>
    </location>
</feature>
<dbReference type="Pfam" id="PF26138">
    <property type="entry name" value="DUF8040"/>
    <property type="match status" value="1"/>
</dbReference>
<organism evidence="10 11">
    <name type="scientific">Paramuricea clavata</name>
    <name type="common">Red gorgonian</name>
    <name type="synonym">Violescent sea-whip</name>
    <dbReference type="NCBI Taxonomy" id="317549"/>
    <lineage>
        <taxon>Eukaryota</taxon>
        <taxon>Metazoa</taxon>
        <taxon>Cnidaria</taxon>
        <taxon>Anthozoa</taxon>
        <taxon>Octocorallia</taxon>
        <taxon>Malacalcyonacea</taxon>
        <taxon>Plexauridae</taxon>
        <taxon>Paramuricea</taxon>
    </lineage>
</organism>
<evidence type="ECO:0000256" key="2">
    <source>
        <dbReference type="ARBA" id="ARBA00004123"/>
    </source>
</evidence>
<dbReference type="GO" id="GO:0046872">
    <property type="term" value="F:metal ion binding"/>
    <property type="evidence" value="ECO:0007669"/>
    <property type="project" value="UniProtKB-KW"/>
</dbReference>
<sequence length="323" mass="37112">MQHTIAVFREKRNKLLELFNNRPILLARKKRKKRQFWIRPGRMPLWWENLKNNIAVIEEWQENFRMSQPIFKKLCEELRPYLTKKETNMRKPLDVETQIAITLYYLADEGRYRKVANAFGIARCTVSRTVEELVSGYLRFHGFPQCIGAVDGTHSNGLGLFTTPRIFANSSLSKKMCENIIPSCPKMIVEGEDAVPVCILGDPAYPLLPYVMKEFPAGGSNISEQFFGYRLSSARMTIECAFGQLKGRFGSLRRPMDIKLIHSCFVLHNICELNKEQVHDGLIQTAITSERQHQPPCAANRCTTGNNEAAGKKVRDIYVKYFD</sequence>
<evidence type="ECO:0000256" key="7">
    <source>
        <dbReference type="ARBA" id="ARBA00023242"/>
    </source>
</evidence>
<protein>
    <submittedName>
        <fullName evidence="10">Uncharacterized protein</fullName>
    </submittedName>
</protein>
<dbReference type="AlphaFoldDB" id="A0A6S7HGZ1"/>
<evidence type="ECO:0000256" key="4">
    <source>
        <dbReference type="ARBA" id="ARBA00022722"/>
    </source>
</evidence>
<keyword evidence="7" id="KW-0539">Nucleus</keyword>
<dbReference type="PANTHER" id="PTHR22930:SF85">
    <property type="entry name" value="GH03217P-RELATED"/>
    <property type="match status" value="1"/>
</dbReference>
<dbReference type="InterPro" id="IPR058353">
    <property type="entry name" value="DUF8040"/>
</dbReference>
<evidence type="ECO:0000259" key="9">
    <source>
        <dbReference type="Pfam" id="PF26138"/>
    </source>
</evidence>
<name>A0A6S7HGZ1_PARCT</name>
<dbReference type="EMBL" id="CACRXK020005137">
    <property type="protein sequence ID" value="CAB4005235.1"/>
    <property type="molecule type" value="Genomic_DNA"/>
</dbReference>